<organism evidence="3 4">
    <name type="scientific">Rhizopus oryzae</name>
    <name type="common">Mucormycosis agent</name>
    <name type="synonym">Rhizopus arrhizus var. delemar</name>
    <dbReference type="NCBI Taxonomy" id="64495"/>
    <lineage>
        <taxon>Eukaryota</taxon>
        <taxon>Fungi</taxon>
        <taxon>Fungi incertae sedis</taxon>
        <taxon>Mucoromycota</taxon>
        <taxon>Mucoromycotina</taxon>
        <taxon>Mucoromycetes</taxon>
        <taxon>Mucorales</taxon>
        <taxon>Mucorineae</taxon>
        <taxon>Rhizopodaceae</taxon>
        <taxon>Rhizopus</taxon>
    </lineage>
</organism>
<comment type="caution">
    <text evidence="3">The sequence shown here is derived from an EMBL/GenBank/DDBJ whole genome shotgun (WGS) entry which is preliminary data.</text>
</comment>
<dbReference type="OrthoDB" id="2257724at2759"/>
<dbReference type="Proteomes" id="UP000716291">
    <property type="component" value="Unassembled WGS sequence"/>
</dbReference>
<dbReference type="AlphaFoldDB" id="A0A9P6XI07"/>
<accession>A0A9P6XI07</accession>
<keyword evidence="4" id="KW-1185">Reference proteome</keyword>
<feature type="transmembrane region" description="Helical" evidence="2">
    <location>
        <begin position="39"/>
        <end position="59"/>
    </location>
</feature>
<reference evidence="3" key="1">
    <citation type="journal article" date="2020" name="Microb. Genom.">
        <title>Genetic diversity of clinical and environmental Mucorales isolates obtained from an investigation of mucormycosis cases among solid organ transplant recipients.</title>
        <authorList>
            <person name="Nguyen M.H."/>
            <person name="Kaul D."/>
            <person name="Muto C."/>
            <person name="Cheng S.J."/>
            <person name="Richter R.A."/>
            <person name="Bruno V.M."/>
            <person name="Liu G."/>
            <person name="Beyhan S."/>
            <person name="Sundermann A.J."/>
            <person name="Mounaud S."/>
            <person name="Pasculle A.W."/>
            <person name="Nierman W.C."/>
            <person name="Driscoll E."/>
            <person name="Cumbie R."/>
            <person name="Clancy C.J."/>
            <person name="Dupont C.L."/>
        </authorList>
    </citation>
    <scope>NUCLEOTIDE SEQUENCE</scope>
    <source>
        <strain evidence="3">GL11</strain>
    </source>
</reference>
<feature type="compositionally biased region" description="Polar residues" evidence="1">
    <location>
        <begin position="171"/>
        <end position="181"/>
    </location>
</feature>
<keyword evidence="2" id="KW-0812">Transmembrane</keyword>
<evidence type="ECO:0000256" key="1">
    <source>
        <dbReference type="SAM" id="MobiDB-lite"/>
    </source>
</evidence>
<protein>
    <submittedName>
        <fullName evidence="3">Uncharacterized protein</fullName>
    </submittedName>
</protein>
<keyword evidence="2" id="KW-1133">Transmembrane helix</keyword>
<feature type="region of interest" description="Disordered" evidence="1">
    <location>
        <begin position="159"/>
        <end position="181"/>
    </location>
</feature>
<evidence type="ECO:0000256" key="2">
    <source>
        <dbReference type="SAM" id="Phobius"/>
    </source>
</evidence>
<name>A0A9P6XI07_RHIOR</name>
<proteinExistence type="predicted"/>
<gene>
    <name evidence="3" type="ORF">G6F64_001940</name>
</gene>
<sequence length="222" mass="24715">MNRLMSFILLSYSAGFIILCVDALTSNMVINKNKFAMDMLIANTNVCTVYLLIILISIFHPRPQYASHSQSEISSNNDSNIQNSIKSIGNDKSFARPVASSYSLNNAVSSSFSSQKQQPLNMAIEDPYSNKTIMFSMMSAPLQTQVGLATSGIKVDASRSQKWDPQEEKNIYTQNQSMSSHRLSLETNNSYNVSASSEAHLNHQRGNVAPDWFWGSADRRDP</sequence>
<keyword evidence="2" id="KW-0472">Membrane</keyword>
<dbReference type="EMBL" id="JAANQT010000159">
    <property type="protein sequence ID" value="KAG1313827.1"/>
    <property type="molecule type" value="Genomic_DNA"/>
</dbReference>
<evidence type="ECO:0000313" key="3">
    <source>
        <dbReference type="EMBL" id="KAG1313827.1"/>
    </source>
</evidence>
<evidence type="ECO:0000313" key="4">
    <source>
        <dbReference type="Proteomes" id="UP000716291"/>
    </source>
</evidence>
<feature type="compositionally biased region" description="Basic and acidic residues" evidence="1">
    <location>
        <begin position="159"/>
        <end position="170"/>
    </location>
</feature>